<dbReference type="NCBIfam" id="TIGR00614">
    <property type="entry name" value="recQ_fam"/>
    <property type="match status" value="1"/>
</dbReference>
<evidence type="ECO:0000259" key="9">
    <source>
        <dbReference type="PROSITE" id="PS51192"/>
    </source>
</evidence>
<evidence type="ECO:0000256" key="6">
    <source>
        <dbReference type="ARBA" id="ARBA00034617"/>
    </source>
</evidence>
<dbReference type="PANTHER" id="PTHR13710:SF120">
    <property type="entry name" value="BIFUNCTIONAL 3'-5' EXONUCLEASE_ATP-DEPENDENT HELICASE WRN"/>
    <property type="match status" value="1"/>
</dbReference>
<evidence type="ECO:0000256" key="8">
    <source>
        <dbReference type="SAM" id="MobiDB-lite"/>
    </source>
</evidence>
<gene>
    <name evidence="11" type="ORF">EWM64_g1675</name>
</gene>
<evidence type="ECO:0000256" key="1">
    <source>
        <dbReference type="ARBA" id="ARBA00005446"/>
    </source>
</evidence>
<evidence type="ECO:0000313" key="11">
    <source>
        <dbReference type="EMBL" id="TFY82334.1"/>
    </source>
</evidence>
<dbReference type="GO" id="GO:0005524">
    <property type="term" value="F:ATP binding"/>
    <property type="evidence" value="ECO:0007669"/>
    <property type="project" value="UniProtKB-KW"/>
</dbReference>
<dbReference type="PANTHER" id="PTHR13710">
    <property type="entry name" value="DNA HELICASE RECQ FAMILY MEMBER"/>
    <property type="match status" value="1"/>
</dbReference>
<keyword evidence="5 7" id="KW-0067">ATP-binding</keyword>
<dbReference type="STRING" id="135208.A0A4Z0A7T3"/>
<comment type="caution">
    <text evidence="11">The sequence shown here is derived from an EMBL/GenBank/DDBJ whole genome shotgun (WGS) entry which is preliminary data.</text>
</comment>
<dbReference type="InterPro" id="IPR036388">
    <property type="entry name" value="WH-like_DNA-bd_sf"/>
</dbReference>
<dbReference type="InterPro" id="IPR032284">
    <property type="entry name" value="RecQ_Zn-bd"/>
</dbReference>
<dbReference type="GO" id="GO:0005634">
    <property type="term" value="C:nucleus"/>
    <property type="evidence" value="ECO:0007669"/>
    <property type="project" value="UniProtKB-SubCell"/>
</dbReference>
<dbReference type="GO" id="GO:0005737">
    <property type="term" value="C:cytoplasm"/>
    <property type="evidence" value="ECO:0007669"/>
    <property type="project" value="TreeGrafter"/>
</dbReference>
<comment type="catalytic activity">
    <reaction evidence="7">
        <text>ATP + H2O = ADP + phosphate + H(+)</text>
        <dbReference type="Rhea" id="RHEA:13065"/>
        <dbReference type="ChEBI" id="CHEBI:15377"/>
        <dbReference type="ChEBI" id="CHEBI:15378"/>
        <dbReference type="ChEBI" id="CHEBI:30616"/>
        <dbReference type="ChEBI" id="CHEBI:43474"/>
        <dbReference type="ChEBI" id="CHEBI:456216"/>
    </reaction>
</comment>
<dbReference type="InterPro" id="IPR027417">
    <property type="entry name" value="P-loop_NTPase"/>
</dbReference>
<keyword evidence="4 7" id="KW-0347">Helicase</keyword>
<organism evidence="11 12">
    <name type="scientific">Hericium alpestre</name>
    <dbReference type="NCBI Taxonomy" id="135208"/>
    <lineage>
        <taxon>Eukaryota</taxon>
        <taxon>Fungi</taxon>
        <taxon>Dikarya</taxon>
        <taxon>Basidiomycota</taxon>
        <taxon>Agaricomycotina</taxon>
        <taxon>Agaricomycetes</taxon>
        <taxon>Russulales</taxon>
        <taxon>Hericiaceae</taxon>
        <taxon>Hericium</taxon>
    </lineage>
</organism>
<proteinExistence type="inferred from homology"/>
<dbReference type="SUPFAM" id="SSF52540">
    <property type="entry name" value="P-loop containing nucleoside triphosphate hydrolases"/>
    <property type="match status" value="1"/>
</dbReference>
<keyword evidence="12" id="KW-1185">Reference proteome</keyword>
<feature type="region of interest" description="Disordered" evidence="8">
    <location>
        <begin position="664"/>
        <end position="699"/>
    </location>
</feature>
<name>A0A4Z0A7T3_9AGAM</name>
<evidence type="ECO:0000256" key="7">
    <source>
        <dbReference type="RuleBase" id="RU364117"/>
    </source>
</evidence>
<keyword evidence="7" id="KW-0539">Nucleus</keyword>
<dbReference type="AlphaFoldDB" id="A0A4Z0A7T3"/>
<dbReference type="GO" id="GO:0016887">
    <property type="term" value="F:ATP hydrolysis activity"/>
    <property type="evidence" value="ECO:0007669"/>
    <property type="project" value="RHEA"/>
</dbReference>
<accession>A0A4Z0A7T3</accession>
<dbReference type="InterPro" id="IPR011545">
    <property type="entry name" value="DEAD/DEAH_box_helicase_dom"/>
</dbReference>
<feature type="domain" description="Helicase ATP-binding" evidence="9">
    <location>
        <begin position="26"/>
        <end position="197"/>
    </location>
</feature>
<dbReference type="GO" id="GO:0003676">
    <property type="term" value="F:nucleic acid binding"/>
    <property type="evidence" value="ECO:0007669"/>
    <property type="project" value="InterPro"/>
</dbReference>
<evidence type="ECO:0000256" key="4">
    <source>
        <dbReference type="ARBA" id="ARBA00022806"/>
    </source>
</evidence>
<dbReference type="PROSITE" id="PS51192">
    <property type="entry name" value="HELICASE_ATP_BIND_1"/>
    <property type="match status" value="1"/>
</dbReference>
<evidence type="ECO:0000256" key="5">
    <source>
        <dbReference type="ARBA" id="ARBA00022840"/>
    </source>
</evidence>
<dbReference type="Proteomes" id="UP000298061">
    <property type="component" value="Unassembled WGS sequence"/>
</dbReference>
<reference evidence="11 12" key="1">
    <citation type="submission" date="2019-02" db="EMBL/GenBank/DDBJ databases">
        <title>Genome sequencing of the rare red list fungi Hericium alpestre (H. flagellum).</title>
        <authorList>
            <person name="Buettner E."/>
            <person name="Kellner H."/>
        </authorList>
    </citation>
    <scope>NUCLEOTIDE SEQUENCE [LARGE SCALE GENOMIC DNA]</scope>
    <source>
        <strain evidence="11 12">DSM 108284</strain>
    </source>
</reference>
<protein>
    <recommendedName>
        <fullName evidence="7">ATP-dependent DNA helicase</fullName>
        <ecNumber evidence="7">5.6.2.4</ecNumber>
    </recommendedName>
</protein>
<dbReference type="GO" id="GO:0005694">
    <property type="term" value="C:chromosome"/>
    <property type="evidence" value="ECO:0007669"/>
    <property type="project" value="TreeGrafter"/>
</dbReference>
<dbReference type="EC" id="5.6.2.4" evidence="7"/>
<dbReference type="Gene3D" id="1.10.10.10">
    <property type="entry name" value="Winged helix-like DNA-binding domain superfamily/Winged helix DNA-binding domain"/>
    <property type="match status" value="1"/>
</dbReference>
<keyword evidence="3 7" id="KW-0378">Hydrolase</keyword>
<evidence type="ECO:0000256" key="3">
    <source>
        <dbReference type="ARBA" id="ARBA00022801"/>
    </source>
</evidence>
<comment type="subcellular location">
    <subcellularLocation>
        <location evidence="7">Nucleus</location>
    </subcellularLocation>
</comment>
<dbReference type="OrthoDB" id="2507344at2759"/>
<dbReference type="EMBL" id="SFCI01000118">
    <property type="protein sequence ID" value="TFY82334.1"/>
    <property type="molecule type" value="Genomic_DNA"/>
</dbReference>
<dbReference type="SMART" id="SM00487">
    <property type="entry name" value="DEXDc"/>
    <property type="match status" value="1"/>
</dbReference>
<dbReference type="Pfam" id="PF00271">
    <property type="entry name" value="Helicase_C"/>
    <property type="match status" value="1"/>
</dbReference>
<evidence type="ECO:0000259" key="10">
    <source>
        <dbReference type="PROSITE" id="PS51194"/>
    </source>
</evidence>
<feature type="domain" description="Helicase C-terminal" evidence="10">
    <location>
        <begin position="222"/>
        <end position="368"/>
    </location>
</feature>
<dbReference type="InterPro" id="IPR004589">
    <property type="entry name" value="DNA_helicase_ATP-dep_RecQ"/>
</dbReference>
<dbReference type="SMART" id="SM00490">
    <property type="entry name" value="HELICc"/>
    <property type="match status" value="1"/>
</dbReference>
<dbReference type="Pfam" id="PF16124">
    <property type="entry name" value="RecQ_Zn_bind"/>
    <property type="match status" value="1"/>
</dbReference>
<sequence>MERAHELLREVFGLESFRLSQEAVVKRLLVDNDNALVLYPTGGGKSLTYQLPALCLEGLTLVISPLLALMKDQVDALCRKGVKAANLDSTLDGERAAWVKREVMSGDMKILYVAPERLNNEGFIAMMDRVKISLLAVDESHCISQASLWGASFRPEYLKIARFAEEHDVERVLCLTATATPAVATDICKSFLIHPTKGVFRTPVYRPNLAFKVEVAQTLDKKLEKLVPFLKSRTGPAIVYVTLQKHAEEVANRLKTQGLDAMVYHGGMPTEERERIQLDFMESDKGIVCATIAFGMGIDKANIRQVVHLYMPKTIENYSQEVGRAGRDGLPSTCLLFLSSFDIPVLEGFARGDTCSQGDLELWLQEVALKEPASDGAIDFNLYNQSKVYDIRPNVLNLCYAHLELDYGYIRAVTPFYSIYLLTARSADAWAKIDACNTEAAKVIRTHWTTKGANREIDVVASANAKVDRAALTKQINEWEFAGLTTSKASQVRARYLVMKPLPKSVQDIKKVASLMYQRMIAREQEAVEKLRQVVTFATIDDCLAQNLASYFGDEGAVPDGMCGVCSFCNTGAGVEFDPAAEAIPDPVQLKAILQACPDRDDPRHLARMAFGITSPRLTLSKLSSSHPLFGSMGHVDFNALVAAFDEECKKADYTRSSVPFSQWGQSTGTKRSYSQANRSSSGSGSNYRGGGRGGSAKTRSEGWQVLIDGHFSFLDVMAKLP</sequence>
<dbReference type="Pfam" id="PF00270">
    <property type="entry name" value="DEAD"/>
    <property type="match status" value="1"/>
</dbReference>
<dbReference type="InterPro" id="IPR001650">
    <property type="entry name" value="Helicase_C-like"/>
</dbReference>
<evidence type="ECO:0000313" key="12">
    <source>
        <dbReference type="Proteomes" id="UP000298061"/>
    </source>
</evidence>
<dbReference type="InterPro" id="IPR014001">
    <property type="entry name" value="Helicase_ATP-bd"/>
</dbReference>
<keyword evidence="2 7" id="KW-0547">Nucleotide-binding</keyword>
<dbReference type="GO" id="GO:0043138">
    <property type="term" value="F:3'-5' DNA helicase activity"/>
    <property type="evidence" value="ECO:0007669"/>
    <property type="project" value="UniProtKB-EC"/>
</dbReference>
<dbReference type="GO" id="GO:0009378">
    <property type="term" value="F:four-way junction helicase activity"/>
    <property type="evidence" value="ECO:0007669"/>
    <property type="project" value="TreeGrafter"/>
</dbReference>
<dbReference type="PROSITE" id="PS51194">
    <property type="entry name" value="HELICASE_CTER"/>
    <property type="match status" value="1"/>
</dbReference>
<dbReference type="Gene3D" id="3.40.50.300">
    <property type="entry name" value="P-loop containing nucleotide triphosphate hydrolases"/>
    <property type="match status" value="2"/>
</dbReference>
<comment type="catalytic activity">
    <reaction evidence="6 7">
        <text>Couples ATP hydrolysis with the unwinding of duplex DNA by translocating in the 3'-5' direction.</text>
        <dbReference type="EC" id="5.6.2.4"/>
    </reaction>
</comment>
<dbReference type="GO" id="GO:0000724">
    <property type="term" value="P:double-strand break repair via homologous recombination"/>
    <property type="evidence" value="ECO:0007669"/>
    <property type="project" value="TreeGrafter"/>
</dbReference>
<evidence type="ECO:0000256" key="2">
    <source>
        <dbReference type="ARBA" id="ARBA00022741"/>
    </source>
</evidence>
<feature type="compositionally biased region" description="Low complexity" evidence="8">
    <location>
        <begin position="672"/>
        <end position="687"/>
    </location>
</feature>
<comment type="similarity">
    <text evidence="1 7">Belongs to the helicase family. RecQ subfamily.</text>
</comment>